<name>A0A9N9KGB5_9GLOM</name>
<keyword evidence="2" id="KW-1185">Reference proteome</keyword>
<dbReference type="EMBL" id="CAJVPY010071119">
    <property type="protein sequence ID" value="CAG8828272.1"/>
    <property type="molecule type" value="Genomic_DNA"/>
</dbReference>
<dbReference type="AlphaFoldDB" id="A0A9N9KGB5"/>
<comment type="caution">
    <text evidence="1">The sequence shown here is derived from an EMBL/GenBank/DDBJ whole genome shotgun (WGS) entry which is preliminary data.</text>
</comment>
<evidence type="ECO:0000313" key="2">
    <source>
        <dbReference type="Proteomes" id="UP000789405"/>
    </source>
</evidence>
<feature type="non-terminal residue" evidence="1">
    <location>
        <position position="89"/>
    </location>
</feature>
<sequence length="89" mass="10408">NNNCNNLVISNNIEFNLSGININKYKESAEIGINDYTVNINILRKEFRFNENKRKIYIPLEALEIHIVQEKSFIHDVPIRENVSVDMES</sequence>
<dbReference type="Proteomes" id="UP000789405">
    <property type="component" value="Unassembled WGS sequence"/>
</dbReference>
<gene>
    <name evidence="1" type="ORF">DERYTH_LOCUS28457</name>
</gene>
<reference evidence="1" key="1">
    <citation type="submission" date="2021-06" db="EMBL/GenBank/DDBJ databases">
        <authorList>
            <person name="Kallberg Y."/>
            <person name="Tangrot J."/>
            <person name="Rosling A."/>
        </authorList>
    </citation>
    <scope>NUCLEOTIDE SEQUENCE</scope>
    <source>
        <strain evidence="1">MA453B</strain>
    </source>
</reference>
<evidence type="ECO:0000313" key="1">
    <source>
        <dbReference type="EMBL" id="CAG8828272.1"/>
    </source>
</evidence>
<proteinExistence type="predicted"/>
<accession>A0A9N9KGB5</accession>
<dbReference type="OrthoDB" id="1594986at2759"/>
<organism evidence="1 2">
    <name type="scientific">Dentiscutata erythropus</name>
    <dbReference type="NCBI Taxonomy" id="1348616"/>
    <lineage>
        <taxon>Eukaryota</taxon>
        <taxon>Fungi</taxon>
        <taxon>Fungi incertae sedis</taxon>
        <taxon>Mucoromycota</taxon>
        <taxon>Glomeromycotina</taxon>
        <taxon>Glomeromycetes</taxon>
        <taxon>Diversisporales</taxon>
        <taxon>Gigasporaceae</taxon>
        <taxon>Dentiscutata</taxon>
    </lineage>
</organism>
<protein>
    <submittedName>
        <fullName evidence="1">343_t:CDS:1</fullName>
    </submittedName>
</protein>